<comment type="caution">
    <text evidence="4">The sequence shown here is derived from an EMBL/GenBank/DDBJ whole genome shotgun (WGS) entry which is preliminary data.</text>
</comment>
<evidence type="ECO:0000313" key="5">
    <source>
        <dbReference type="Proteomes" id="UP000257039"/>
    </source>
</evidence>
<keyword evidence="1" id="KW-0175">Coiled coil</keyword>
<dbReference type="Proteomes" id="UP000257039">
    <property type="component" value="Unassembled WGS sequence"/>
</dbReference>
<accession>A0A4V1INH3</accession>
<gene>
    <name evidence="4" type="ORF">B9G39_09910</name>
    <name evidence="3" type="ORF">B9G39_26060</name>
    <name evidence="2" type="ORF">B9G39_28495</name>
</gene>
<dbReference type="EMBL" id="NDXW01000009">
    <property type="protein sequence ID" value="RDH41400.1"/>
    <property type="molecule type" value="Genomic_DNA"/>
</dbReference>
<name>A0A4V1INH3_9GAMM</name>
<organism evidence="4 5">
    <name type="scientific">Zooshikella ganghwensis</name>
    <dbReference type="NCBI Taxonomy" id="202772"/>
    <lineage>
        <taxon>Bacteria</taxon>
        <taxon>Pseudomonadati</taxon>
        <taxon>Pseudomonadota</taxon>
        <taxon>Gammaproteobacteria</taxon>
        <taxon>Oceanospirillales</taxon>
        <taxon>Zooshikellaceae</taxon>
        <taxon>Zooshikella</taxon>
    </lineage>
</organism>
<feature type="coiled-coil region" evidence="1">
    <location>
        <begin position="170"/>
        <end position="233"/>
    </location>
</feature>
<evidence type="ECO:0000256" key="1">
    <source>
        <dbReference type="SAM" id="Coils"/>
    </source>
</evidence>
<evidence type="ECO:0000313" key="2">
    <source>
        <dbReference type="EMBL" id="RDH41400.1"/>
    </source>
</evidence>
<dbReference type="EMBL" id="NDXW01000001">
    <property type="protein sequence ID" value="RDH43731.1"/>
    <property type="molecule type" value="Genomic_DNA"/>
</dbReference>
<evidence type="ECO:0000313" key="3">
    <source>
        <dbReference type="EMBL" id="RDH41885.1"/>
    </source>
</evidence>
<dbReference type="EMBL" id="NDXW01000002">
    <property type="protein sequence ID" value="RDH41885.1"/>
    <property type="molecule type" value="Genomic_DNA"/>
</dbReference>
<dbReference type="RefSeq" id="WP_094786994.1">
    <property type="nucleotide sequence ID" value="NZ_NDXW01000001.1"/>
</dbReference>
<proteinExistence type="predicted"/>
<keyword evidence="5" id="KW-1185">Reference proteome</keyword>
<reference evidence="4 5" key="1">
    <citation type="submission" date="2017-04" db="EMBL/GenBank/DDBJ databases">
        <title>Draft genome sequence of Zooshikella ganghwensis VG4 isolated from Red Sea sediments.</title>
        <authorList>
            <person name="Rehman Z."/>
            <person name="Alam I."/>
            <person name="Kamau A."/>
            <person name="Bajic V."/>
            <person name="Leiknes T."/>
        </authorList>
    </citation>
    <scope>NUCLEOTIDE SEQUENCE [LARGE SCALE GENOMIC DNA]</scope>
    <source>
        <strain evidence="4 5">VG4</strain>
    </source>
</reference>
<dbReference type="AlphaFoldDB" id="A0A4V1INH3"/>
<evidence type="ECO:0000313" key="4">
    <source>
        <dbReference type="EMBL" id="RDH43731.1"/>
    </source>
</evidence>
<protein>
    <submittedName>
        <fullName evidence="4">Uncharacterized protein</fullName>
    </submittedName>
</protein>
<sequence length="259" mass="29790">MNKHTEAIIFFNTQGICKEMLMPEFEAILDGVVCLDELQGQAAKCAYVQIDEHLQIIAIVLFLLDFDQEGMADRQWNIPFKHLLPTAGQGPNWGTGPIKLVTQTVCTNDTYYASLWDSGTIESADELLLIKEAIKRNRLRIQGQKTATKKEVAPQERTDDQSILKIKQQIAQLKQLFNDELKRYQQALNKAKQANEELVSQNQALSMQLETQKQQFEDRNNYLTQLLKNAERKNRAELSIMQRQIELGRKFQTYPSKVC</sequence>